<dbReference type="AlphaFoldDB" id="A0A378TL38"/>
<dbReference type="GO" id="GO:0008887">
    <property type="term" value="F:glycerate kinase activity"/>
    <property type="evidence" value="ECO:0007669"/>
    <property type="project" value="UniProtKB-UniRule"/>
</dbReference>
<evidence type="ECO:0000313" key="6">
    <source>
        <dbReference type="Proteomes" id="UP000254978"/>
    </source>
</evidence>
<dbReference type="RefSeq" id="WP_115280241.1">
    <property type="nucleotide sequence ID" value="NZ_AP022600.1"/>
</dbReference>
<evidence type="ECO:0000256" key="1">
    <source>
        <dbReference type="ARBA" id="ARBA00006284"/>
    </source>
</evidence>
<proteinExistence type="inferred from homology"/>
<dbReference type="PANTHER" id="PTHR21599:SF0">
    <property type="entry name" value="GLYCERATE KINASE"/>
    <property type="match status" value="1"/>
</dbReference>
<keyword evidence="3 4" id="KW-0418">Kinase</keyword>
<dbReference type="InterPro" id="IPR018193">
    <property type="entry name" value="Glyc_kinase_flavodox-like_fold"/>
</dbReference>
<dbReference type="SUPFAM" id="SSF110738">
    <property type="entry name" value="Glycerate kinase I"/>
    <property type="match status" value="1"/>
</dbReference>
<dbReference type="GO" id="GO:0031388">
    <property type="term" value="P:organic acid phosphorylation"/>
    <property type="evidence" value="ECO:0007669"/>
    <property type="project" value="UniProtKB-UniRule"/>
</dbReference>
<accession>A0A378TL38</accession>
<dbReference type="Proteomes" id="UP000254978">
    <property type="component" value="Unassembled WGS sequence"/>
</dbReference>
<organism evidence="5 6">
    <name type="scientific">Mycolicibacterium tokaiense</name>
    <dbReference type="NCBI Taxonomy" id="39695"/>
    <lineage>
        <taxon>Bacteria</taxon>
        <taxon>Bacillati</taxon>
        <taxon>Actinomycetota</taxon>
        <taxon>Actinomycetes</taxon>
        <taxon>Mycobacteriales</taxon>
        <taxon>Mycobacteriaceae</taxon>
        <taxon>Mycolicibacterium</taxon>
    </lineage>
</organism>
<evidence type="ECO:0000256" key="4">
    <source>
        <dbReference type="PIRNR" id="PIRNR006078"/>
    </source>
</evidence>
<keyword evidence="2 4" id="KW-0808">Transferase</keyword>
<dbReference type="EC" id="2.7.1.31" evidence="5"/>
<gene>
    <name evidence="5" type="primary">glxK_1</name>
    <name evidence="5" type="ORF">NCTC10821_04813</name>
</gene>
<dbReference type="InterPro" id="IPR018197">
    <property type="entry name" value="Glycerate_kinase_RE-like"/>
</dbReference>
<dbReference type="OrthoDB" id="9774290at2"/>
<protein>
    <submittedName>
        <fullName evidence="5">Glycerate kinase</fullName>
        <ecNumber evidence="5">2.7.1.31</ecNumber>
    </submittedName>
</protein>
<evidence type="ECO:0000313" key="5">
    <source>
        <dbReference type="EMBL" id="STZ61264.1"/>
    </source>
</evidence>
<name>A0A378TL38_9MYCO</name>
<sequence>MTPDGDTAGLRVVVAPDKFKGSLTATEVAGIVAQTVRRHAPGATVIECPIADGGDGTVDVALRSGFTAVDAKVVGPLGGVTTTARYARSGRTAVIELAAAAGLGLIERPDDLTAASTSTYGVGLLVTHALDRGADRIVLGLGGSATTDGGAGMVTALGGRLLDSRGGPLARGGGALAELAVLDLADLDPRLQTVDLVLACDVDNPLQGPDGAAAVYGPQKGAQSPATVAALERGLRRWADVVAAVTGRDFRGLAGCGAAGGTAFGGVAVLGGRITSGFEMCLELSGLGEHLEDAELVIVGEGSLDSQSLRGKGPATLAAVAARRARRVVALSGRCVLSDGQLRATGIDAAYALTDVEPDPRVCMSEAPRLLETVAARLAQDWLRSRSDCAADEFVTPGRSAGRSH</sequence>
<evidence type="ECO:0000256" key="3">
    <source>
        <dbReference type="ARBA" id="ARBA00022777"/>
    </source>
</evidence>
<dbReference type="Gene3D" id="3.90.1510.10">
    <property type="entry name" value="Glycerate kinase, domain 2"/>
    <property type="match status" value="1"/>
</dbReference>
<dbReference type="PIRSF" id="PIRSF006078">
    <property type="entry name" value="GlxK"/>
    <property type="match status" value="1"/>
</dbReference>
<dbReference type="PANTHER" id="PTHR21599">
    <property type="entry name" value="GLYCERATE KINASE"/>
    <property type="match status" value="1"/>
</dbReference>
<dbReference type="InterPro" id="IPR036129">
    <property type="entry name" value="Glycerate_kinase_sf"/>
</dbReference>
<evidence type="ECO:0000256" key="2">
    <source>
        <dbReference type="ARBA" id="ARBA00022679"/>
    </source>
</evidence>
<dbReference type="NCBIfam" id="TIGR00045">
    <property type="entry name" value="glycerate kinase"/>
    <property type="match status" value="1"/>
</dbReference>
<comment type="similarity">
    <text evidence="1 4">Belongs to the glycerate kinase type-1 family.</text>
</comment>
<dbReference type="Pfam" id="PF02595">
    <property type="entry name" value="Gly_kinase"/>
    <property type="match status" value="1"/>
</dbReference>
<dbReference type="Gene3D" id="3.40.50.10350">
    <property type="entry name" value="Glycerate kinase, domain 1"/>
    <property type="match status" value="1"/>
</dbReference>
<reference evidence="5 6" key="1">
    <citation type="submission" date="2018-06" db="EMBL/GenBank/DDBJ databases">
        <authorList>
            <consortium name="Pathogen Informatics"/>
            <person name="Doyle S."/>
        </authorList>
    </citation>
    <scope>NUCLEOTIDE SEQUENCE [LARGE SCALE GENOMIC DNA]</scope>
    <source>
        <strain evidence="5 6">NCTC10821</strain>
    </source>
</reference>
<dbReference type="EMBL" id="UGQT01000001">
    <property type="protein sequence ID" value="STZ61264.1"/>
    <property type="molecule type" value="Genomic_DNA"/>
</dbReference>
<dbReference type="InterPro" id="IPR004381">
    <property type="entry name" value="Glycerate_kinase"/>
</dbReference>
<keyword evidence="6" id="KW-1185">Reference proteome</keyword>